<reference evidence="5" key="1">
    <citation type="submission" date="2025-08" db="UniProtKB">
        <authorList>
            <consortium name="Ensembl"/>
        </authorList>
    </citation>
    <scope>IDENTIFICATION</scope>
</reference>
<evidence type="ECO:0000313" key="6">
    <source>
        <dbReference type="Proteomes" id="UP000265020"/>
    </source>
</evidence>
<evidence type="ECO:0000256" key="2">
    <source>
        <dbReference type="ARBA" id="ARBA00022741"/>
    </source>
</evidence>
<dbReference type="InterPro" id="IPR006703">
    <property type="entry name" value="G_AIG1"/>
</dbReference>
<dbReference type="PANTHER" id="PTHR10903:SF170">
    <property type="entry name" value="GTPASE IMAP FAMILY MEMBER 7"/>
    <property type="match status" value="1"/>
</dbReference>
<dbReference type="Ensembl" id="ENSCVAT00000009625.1">
    <property type="protein sequence ID" value="ENSCVAP00000003682.1"/>
    <property type="gene ID" value="ENSCVAG00000004893.1"/>
</dbReference>
<dbReference type="Proteomes" id="UP000265020">
    <property type="component" value="Unassembled WGS sequence"/>
</dbReference>
<evidence type="ECO:0000313" key="5">
    <source>
        <dbReference type="Ensembl" id="ENSCVAP00000003682.1"/>
    </source>
</evidence>
<dbReference type="GO" id="GO:0005525">
    <property type="term" value="F:GTP binding"/>
    <property type="evidence" value="ECO:0007669"/>
    <property type="project" value="UniProtKB-KW"/>
</dbReference>
<keyword evidence="3" id="KW-0342">GTP-binding</keyword>
<evidence type="ECO:0000256" key="1">
    <source>
        <dbReference type="ARBA" id="ARBA00008535"/>
    </source>
</evidence>
<name>A0A3Q2CFE8_CYPVA</name>
<organism evidence="5 6">
    <name type="scientific">Cyprinodon variegatus</name>
    <name type="common">Sheepshead minnow</name>
    <dbReference type="NCBI Taxonomy" id="28743"/>
    <lineage>
        <taxon>Eukaryota</taxon>
        <taxon>Metazoa</taxon>
        <taxon>Chordata</taxon>
        <taxon>Craniata</taxon>
        <taxon>Vertebrata</taxon>
        <taxon>Euteleostomi</taxon>
        <taxon>Actinopterygii</taxon>
        <taxon>Neopterygii</taxon>
        <taxon>Teleostei</taxon>
        <taxon>Neoteleostei</taxon>
        <taxon>Acanthomorphata</taxon>
        <taxon>Ovalentaria</taxon>
        <taxon>Atherinomorphae</taxon>
        <taxon>Cyprinodontiformes</taxon>
        <taxon>Cyprinodontidae</taxon>
        <taxon>Cyprinodon</taxon>
    </lineage>
</organism>
<dbReference type="GeneTree" id="ENSGT01140000282522"/>
<feature type="domain" description="AIG1-type G" evidence="4">
    <location>
        <begin position="4"/>
        <end position="118"/>
    </location>
</feature>
<dbReference type="PANTHER" id="PTHR10903">
    <property type="entry name" value="GTPASE, IMAP FAMILY MEMBER-RELATED"/>
    <property type="match status" value="1"/>
</dbReference>
<keyword evidence="6" id="KW-1185">Reference proteome</keyword>
<reference evidence="5" key="2">
    <citation type="submission" date="2025-09" db="UniProtKB">
        <authorList>
            <consortium name="Ensembl"/>
        </authorList>
    </citation>
    <scope>IDENTIFICATION</scope>
</reference>
<evidence type="ECO:0000259" key="4">
    <source>
        <dbReference type="Pfam" id="PF04548"/>
    </source>
</evidence>
<dbReference type="Pfam" id="PF04548">
    <property type="entry name" value="AIG1"/>
    <property type="match status" value="1"/>
</dbReference>
<sequence length="118" mass="13187">RGLRIMLFGSTLSTKKQLCNFILEKTSPEISSHQAKLVEQGSWKGKILTIVTPPENQMGKVQKGDLRSCLNLCRPGPNVLLLLVNPSDFTEKDRQTLKATLSLFGEEAFKHSMVIMTK</sequence>
<protein>
    <recommendedName>
        <fullName evidence="4">AIG1-type G domain-containing protein</fullName>
    </recommendedName>
</protein>
<dbReference type="STRING" id="28743.ENSCVAP00000003682"/>
<dbReference type="Gene3D" id="3.40.50.300">
    <property type="entry name" value="P-loop containing nucleotide triphosphate hydrolases"/>
    <property type="match status" value="1"/>
</dbReference>
<dbReference type="InterPro" id="IPR045058">
    <property type="entry name" value="GIMA/IAN/Toc"/>
</dbReference>
<dbReference type="OMA" id="ISSHQAK"/>
<proteinExistence type="inferred from homology"/>
<keyword evidence="2" id="KW-0547">Nucleotide-binding</keyword>
<accession>A0A3Q2CFE8</accession>
<dbReference type="InterPro" id="IPR027417">
    <property type="entry name" value="P-loop_NTPase"/>
</dbReference>
<comment type="similarity">
    <text evidence="1">Belongs to the TRAFAC class TrmE-Era-EngA-EngB-Septin-like GTPase superfamily. AIG1/Toc34/Toc159-like paraseptin GTPase family. IAN subfamily.</text>
</comment>
<dbReference type="AlphaFoldDB" id="A0A3Q2CFE8"/>
<evidence type="ECO:0000256" key="3">
    <source>
        <dbReference type="ARBA" id="ARBA00023134"/>
    </source>
</evidence>